<keyword evidence="9" id="KW-0732">Signal</keyword>
<keyword evidence="3" id="KW-0964">Secreted</keyword>
<dbReference type="Pfam" id="PF00272">
    <property type="entry name" value="Cecropin"/>
    <property type="match status" value="1"/>
</dbReference>
<reference evidence="10" key="1">
    <citation type="submission" date="2017-01" db="EMBL/GenBank/DDBJ databases">
        <title>An insight into the sialome and mialome of the horn fly, Haematobia irritans.</title>
        <authorList>
            <person name="Breijo M."/>
            <person name="Boiani M."/>
            <person name="Ures X."/>
            <person name="Rocha S."/>
            <person name="Sequeira M."/>
            <person name="Ribeiro J.M."/>
        </authorList>
    </citation>
    <scope>NUCLEOTIDE SEQUENCE</scope>
</reference>
<evidence type="ECO:0000256" key="6">
    <source>
        <dbReference type="ARBA" id="ARBA00022859"/>
    </source>
</evidence>
<sequence length="67" mass="7175">MNFNKAFVLFATIMAVFMGQSEAGWLKTIGKKIERAGQNTRDATIEALGIAQQAANVVATFEGTKAP</sequence>
<dbReference type="GO" id="GO:0050830">
    <property type="term" value="P:defense response to Gram-positive bacterium"/>
    <property type="evidence" value="ECO:0007669"/>
    <property type="project" value="UniProtKB-ARBA"/>
</dbReference>
<dbReference type="PANTHER" id="PTHR38329:SF1">
    <property type="entry name" value="CECROPIN-A1-RELATED"/>
    <property type="match status" value="1"/>
</dbReference>
<comment type="subcellular location">
    <subcellularLocation>
        <location evidence="1 8">Secreted</location>
    </subcellularLocation>
</comment>
<evidence type="ECO:0000256" key="8">
    <source>
        <dbReference type="RuleBase" id="RU003948"/>
    </source>
</evidence>
<dbReference type="GO" id="GO:0005615">
    <property type="term" value="C:extracellular space"/>
    <property type="evidence" value="ECO:0007669"/>
    <property type="project" value="TreeGrafter"/>
</dbReference>
<dbReference type="GO" id="GO:0050829">
    <property type="term" value="P:defense response to Gram-negative bacterium"/>
    <property type="evidence" value="ECO:0007669"/>
    <property type="project" value="TreeGrafter"/>
</dbReference>
<evidence type="ECO:0000256" key="5">
    <source>
        <dbReference type="ARBA" id="ARBA00022588"/>
    </source>
</evidence>
<accession>A0A1L8EHP8</accession>
<keyword evidence="4 8" id="KW-0929">Antimicrobial</keyword>
<evidence type="ECO:0000256" key="2">
    <source>
        <dbReference type="ARBA" id="ARBA00010680"/>
    </source>
</evidence>
<dbReference type="EMBL" id="GFDG01000539">
    <property type="protein sequence ID" value="JAV18260.1"/>
    <property type="molecule type" value="Transcribed_RNA"/>
</dbReference>
<evidence type="ECO:0000256" key="3">
    <source>
        <dbReference type="ARBA" id="ARBA00022525"/>
    </source>
</evidence>
<dbReference type="PANTHER" id="PTHR38329">
    <property type="entry name" value="CECROPIN-A1-RELATED"/>
    <property type="match status" value="1"/>
</dbReference>
<evidence type="ECO:0000313" key="10">
    <source>
        <dbReference type="EMBL" id="JAV18260.1"/>
    </source>
</evidence>
<evidence type="ECO:0000256" key="4">
    <source>
        <dbReference type="ARBA" id="ARBA00022529"/>
    </source>
</evidence>
<feature type="chain" id="PRO_5013063926" evidence="9">
    <location>
        <begin position="24"/>
        <end position="67"/>
    </location>
</feature>
<feature type="signal peptide" evidence="9">
    <location>
        <begin position="1"/>
        <end position="23"/>
    </location>
</feature>
<organism evidence="10">
    <name type="scientific">Haematobia irritans</name>
    <name type="common">Horn fly</name>
    <name type="synonym">Conops irritans</name>
    <dbReference type="NCBI Taxonomy" id="7368"/>
    <lineage>
        <taxon>Eukaryota</taxon>
        <taxon>Metazoa</taxon>
        <taxon>Ecdysozoa</taxon>
        <taxon>Arthropoda</taxon>
        <taxon>Hexapoda</taxon>
        <taxon>Insecta</taxon>
        <taxon>Pterygota</taxon>
        <taxon>Neoptera</taxon>
        <taxon>Endopterygota</taxon>
        <taxon>Diptera</taxon>
        <taxon>Brachycera</taxon>
        <taxon>Muscomorpha</taxon>
        <taxon>Muscoidea</taxon>
        <taxon>Muscidae</taxon>
        <taxon>Haematobia</taxon>
    </lineage>
</organism>
<keyword evidence="7 8" id="KW-0044">Antibiotic</keyword>
<comment type="similarity">
    <text evidence="2 8">Belongs to the cecropin family.</text>
</comment>
<protein>
    <submittedName>
        <fullName evidence="10">Putative cecropin-2-like protein</fullName>
    </submittedName>
</protein>
<keyword evidence="5 8" id="KW-0399">Innate immunity</keyword>
<name>A0A1L8EHP8_HAEIR</name>
<dbReference type="AlphaFoldDB" id="A0A1L8EHP8"/>
<evidence type="ECO:0000256" key="7">
    <source>
        <dbReference type="ARBA" id="ARBA00023022"/>
    </source>
</evidence>
<proteinExistence type="inferred from homology"/>
<dbReference type="GO" id="GO:0019731">
    <property type="term" value="P:antibacterial humoral response"/>
    <property type="evidence" value="ECO:0007669"/>
    <property type="project" value="InterPro"/>
</dbReference>
<keyword evidence="6 8" id="KW-0391">Immunity</keyword>
<evidence type="ECO:0000256" key="9">
    <source>
        <dbReference type="SAM" id="SignalP"/>
    </source>
</evidence>
<dbReference type="InterPro" id="IPR000875">
    <property type="entry name" value="CecC-like"/>
</dbReference>
<dbReference type="InterPro" id="IPR020400">
    <property type="entry name" value="CecC/Srx/CECD"/>
</dbReference>
<evidence type="ECO:0000256" key="1">
    <source>
        <dbReference type="ARBA" id="ARBA00004613"/>
    </source>
</evidence>
<dbReference type="GO" id="GO:0045087">
    <property type="term" value="P:innate immune response"/>
    <property type="evidence" value="ECO:0007669"/>
    <property type="project" value="UniProtKB-KW"/>
</dbReference>